<dbReference type="GO" id="GO:0005765">
    <property type="term" value="C:lysosomal membrane"/>
    <property type="evidence" value="ECO:0007669"/>
    <property type="project" value="UniProtKB-SubCell"/>
</dbReference>
<dbReference type="GO" id="GO:0042632">
    <property type="term" value="P:cholesterol homeostasis"/>
    <property type="evidence" value="ECO:0007669"/>
    <property type="project" value="InterPro"/>
</dbReference>
<dbReference type="GO" id="GO:0043410">
    <property type="term" value="P:positive regulation of MAPK cascade"/>
    <property type="evidence" value="ECO:0007669"/>
    <property type="project" value="InterPro"/>
</dbReference>
<keyword evidence="6" id="KW-0967">Endosome</keyword>
<dbReference type="GO" id="GO:0001919">
    <property type="term" value="P:regulation of receptor recycling"/>
    <property type="evidence" value="ECO:0007669"/>
    <property type="project" value="InterPro"/>
</dbReference>
<dbReference type="GO" id="GO:0005085">
    <property type="term" value="F:guanyl-nucleotide exchange factor activity"/>
    <property type="evidence" value="ECO:0007669"/>
    <property type="project" value="TreeGrafter"/>
</dbReference>
<keyword evidence="7" id="KW-0472">Membrane</keyword>
<evidence type="ECO:0000256" key="9">
    <source>
        <dbReference type="ARBA" id="ARBA00023228"/>
    </source>
</evidence>
<keyword evidence="5" id="KW-0519">Myristate</keyword>
<evidence type="ECO:0000256" key="8">
    <source>
        <dbReference type="ARBA" id="ARBA00023139"/>
    </source>
</evidence>
<dbReference type="GO" id="GO:0060090">
    <property type="term" value="F:molecular adaptor activity"/>
    <property type="evidence" value="ECO:0007669"/>
    <property type="project" value="TreeGrafter"/>
</dbReference>
<name>A0A6G1SFR6_9ACAR</name>
<dbReference type="GO" id="GO:0016197">
    <property type="term" value="P:endosomal transport"/>
    <property type="evidence" value="ECO:0007669"/>
    <property type="project" value="InterPro"/>
</dbReference>
<evidence type="ECO:0000256" key="1">
    <source>
        <dbReference type="ARBA" id="ARBA00004122"/>
    </source>
</evidence>
<keyword evidence="10" id="KW-0449">Lipoprotein</keyword>
<dbReference type="GO" id="GO:0032008">
    <property type="term" value="P:positive regulation of TOR signaling"/>
    <property type="evidence" value="ECO:0007669"/>
    <property type="project" value="InterPro"/>
</dbReference>
<comment type="subcellular location">
    <subcellularLocation>
        <location evidence="2">Late endosome membrane</location>
        <topology evidence="2">Lipid-anchor</topology>
        <orientation evidence="2">Cytoplasmic side</orientation>
    </subcellularLocation>
    <subcellularLocation>
        <location evidence="1">Lysosome membrane</location>
        <topology evidence="1">Lipid-anchor</topology>
        <orientation evidence="1">Cytoplasmic side</orientation>
    </subcellularLocation>
</comment>
<feature type="region of interest" description="Disordered" evidence="12">
    <location>
        <begin position="36"/>
        <end position="64"/>
    </location>
</feature>
<dbReference type="GO" id="GO:0045121">
    <property type="term" value="C:membrane raft"/>
    <property type="evidence" value="ECO:0007669"/>
    <property type="project" value="InterPro"/>
</dbReference>
<dbReference type="Pfam" id="PF15454">
    <property type="entry name" value="LAMTOR"/>
    <property type="match status" value="1"/>
</dbReference>
<sequence>MGNIKSFCCQDNVSTADDQDERARILGDNCVSTNSLDNNSLNSDRDDISYGSMRNQGSSSGKTMEQSALDKIYQKMAANVIDVAPGESMVIQPAEFIERQRAYQAKLNQIKTPLPLRSLNAKVNRNANSSTLDATVISSNATRINTSISTAGANLTVFNQLNSSANTMNNLTSASANNHSHGHLANNSNSTNTTTTTKGDSPQHLNRVQEKRRVEYEPISVEEIQLINEISDRTVNAIKGLRIISNEPVVTSFQP</sequence>
<dbReference type="GO" id="GO:0031902">
    <property type="term" value="C:late endosome membrane"/>
    <property type="evidence" value="ECO:0007669"/>
    <property type="project" value="UniProtKB-SubCell"/>
</dbReference>
<keyword evidence="8" id="KW-0564">Palmitate</keyword>
<protein>
    <recommendedName>
        <fullName evidence="4">Ragulator complex protein LAMTOR1</fullName>
    </recommendedName>
    <alternativeName>
        <fullName evidence="11">Late endosomal/lysosomal adaptor and MAPK and MTOR activator 1</fullName>
    </alternativeName>
</protein>
<dbReference type="GO" id="GO:0071230">
    <property type="term" value="P:cellular response to amino acid stimulus"/>
    <property type="evidence" value="ECO:0007669"/>
    <property type="project" value="InterPro"/>
</dbReference>
<evidence type="ECO:0000313" key="13">
    <source>
        <dbReference type="EMBL" id="MDE48760.1"/>
    </source>
</evidence>
<reference evidence="13" key="1">
    <citation type="submission" date="2018-10" db="EMBL/GenBank/DDBJ databases">
        <title>Transcriptome assembly of Aceria tosichella (Wheat curl mite) Type 2.</title>
        <authorList>
            <person name="Scully E.D."/>
            <person name="Geib S.M."/>
            <person name="Palmer N.A."/>
            <person name="Gupta A.K."/>
            <person name="Sarath G."/>
            <person name="Tatineni S."/>
        </authorList>
    </citation>
    <scope>NUCLEOTIDE SEQUENCE</scope>
    <source>
        <strain evidence="13">LincolnNE</strain>
    </source>
</reference>
<dbReference type="EMBL" id="GGYP01003989">
    <property type="protein sequence ID" value="MDE48760.1"/>
    <property type="molecule type" value="Transcribed_RNA"/>
</dbReference>
<evidence type="ECO:0000256" key="11">
    <source>
        <dbReference type="ARBA" id="ARBA00032695"/>
    </source>
</evidence>
<dbReference type="PANTHER" id="PTHR13401:SF2">
    <property type="entry name" value="RAGULATOR COMPLEX PROTEIN LAMTOR1"/>
    <property type="match status" value="1"/>
</dbReference>
<feature type="region of interest" description="Disordered" evidence="12">
    <location>
        <begin position="173"/>
        <end position="205"/>
    </location>
</feature>
<gene>
    <name evidence="13" type="ORF">g.5460</name>
</gene>
<evidence type="ECO:0000256" key="5">
    <source>
        <dbReference type="ARBA" id="ARBA00022707"/>
    </source>
</evidence>
<dbReference type="GO" id="GO:0007040">
    <property type="term" value="P:lysosome organization"/>
    <property type="evidence" value="ECO:0007669"/>
    <property type="project" value="InterPro"/>
</dbReference>
<evidence type="ECO:0000256" key="6">
    <source>
        <dbReference type="ARBA" id="ARBA00022753"/>
    </source>
</evidence>
<evidence type="ECO:0000256" key="4">
    <source>
        <dbReference type="ARBA" id="ARBA00016099"/>
    </source>
</evidence>
<evidence type="ECO:0000256" key="12">
    <source>
        <dbReference type="SAM" id="MobiDB-lite"/>
    </source>
</evidence>
<feature type="compositionally biased region" description="Polar residues" evidence="12">
    <location>
        <begin position="52"/>
        <end position="64"/>
    </location>
</feature>
<comment type="similarity">
    <text evidence="3">Belongs to the LAMTOR1 family.</text>
</comment>
<organism evidence="13">
    <name type="scientific">Aceria tosichella</name>
    <name type="common">wheat curl mite</name>
    <dbReference type="NCBI Taxonomy" id="561515"/>
    <lineage>
        <taxon>Eukaryota</taxon>
        <taxon>Metazoa</taxon>
        <taxon>Ecdysozoa</taxon>
        <taxon>Arthropoda</taxon>
        <taxon>Chelicerata</taxon>
        <taxon>Arachnida</taxon>
        <taxon>Acari</taxon>
        <taxon>Acariformes</taxon>
        <taxon>Trombidiformes</taxon>
        <taxon>Prostigmata</taxon>
        <taxon>Eupodina</taxon>
        <taxon>Eriophyoidea</taxon>
        <taxon>Eriophyidae</taxon>
        <taxon>Eriophyinae</taxon>
        <taxon>Aceriini</taxon>
        <taxon>Aceria</taxon>
    </lineage>
</organism>
<evidence type="ECO:0000256" key="2">
    <source>
        <dbReference type="ARBA" id="ARBA00004577"/>
    </source>
</evidence>
<dbReference type="PANTHER" id="PTHR13401">
    <property type="entry name" value="RAGULATOR COMPLEX PROTEIN LAMTOR1"/>
    <property type="match status" value="1"/>
</dbReference>
<evidence type="ECO:0000256" key="10">
    <source>
        <dbReference type="ARBA" id="ARBA00023288"/>
    </source>
</evidence>
<evidence type="ECO:0000256" key="3">
    <source>
        <dbReference type="ARBA" id="ARBA00010861"/>
    </source>
</evidence>
<accession>A0A6G1SFR6</accession>
<keyword evidence="9" id="KW-0458">Lysosome</keyword>
<dbReference type="GO" id="GO:0071986">
    <property type="term" value="C:Ragulator complex"/>
    <property type="evidence" value="ECO:0007669"/>
    <property type="project" value="InterPro"/>
</dbReference>
<evidence type="ECO:0000256" key="7">
    <source>
        <dbReference type="ARBA" id="ARBA00023136"/>
    </source>
</evidence>
<proteinExistence type="inferred from homology"/>
<feature type="compositionally biased region" description="Low complexity" evidence="12">
    <location>
        <begin position="186"/>
        <end position="197"/>
    </location>
</feature>
<dbReference type="InterPro" id="IPR028209">
    <property type="entry name" value="LAMTOR1/MEH1"/>
</dbReference>
<dbReference type="AlphaFoldDB" id="A0A6G1SFR6"/>